<evidence type="ECO:0000259" key="9">
    <source>
        <dbReference type="Pfam" id="PF00007"/>
    </source>
</evidence>
<comment type="similarity">
    <text evidence="3">Belongs to the glycoprotein hormones subunit beta family.</text>
</comment>
<comment type="subunit">
    <text evidence="4">Heterodimer of an alpha and a beta chain.</text>
</comment>
<evidence type="ECO:0000256" key="2">
    <source>
        <dbReference type="ARBA" id="ARBA00004613"/>
    </source>
</evidence>
<dbReference type="GO" id="GO:0007186">
    <property type="term" value="P:G protein-coupled receptor signaling pathway"/>
    <property type="evidence" value="ECO:0007669"/>
    <property type="project" value="TreeGrafter"/>
</dbReference>
<evidence type="ECO:0000313" key="11">
    <source>
        <dbReference type="Proteomes" id="UP000823561"/>
    </source>
</evidence>
<evidence type="ECO:0000313" key="10">
    <source>
        <dbReference type="EMBL" id="KAG5263847.1"/>
    </source>
</evidence>
<keyword evidence="5" id="KW-0964">Secreted</keyword>
<dbReference type="Pfam" id="PF00007">
    <property type="entry name" value="Cys_knot"/>
    <property type="match status" value="1"/>
</dbReference>
<evidence type="ECO:0000256" key="5">
    <source>
        <dbReference type="ARBA" id="ARBA00022525"/>
    </source>
</evidence>
<keyword evidence="11" id="KW-1185">Reference proteome</keyword>
<organism evidence="10 11">
    <name type="scientific">Alosa alosa</name>
    <name type="common">allis shad</name>
    <dbReference type="NCBI Taxonomy" id="278164"/>
    <lineage>
        <taxon>Eukaryota</taxon>
        <taxon>Metazoa</taxon>
        <taxon>Chordata</taxon>
        <taxon>Craniata</taxon>
        <taxon>Vertebrata</taxon>
        <taxon>Euteleostomi</taxon>
        <taxon>Actinopterygii</taxon>
        <taxon>Neopterygii</taxon>
        <taxon>Teleostei</taxon>
        <taxon>Clupei</taxon>
        <taxon>Clupeiformes</taxon>
        <taxon>Clupeoidei</taxon>
        <taxon>Clupeidae</taxon>
        <taxon>Alosa</taxon>
    </lineage>
</organism>
<keyword evidence="7" id="KW-1015">Disulfide bond</keyword>
<protein>
    <recommendedName>
        <fullName evidence="9">Glycoprotein hormone subunit beta domain-containing protein</fullName>
    </recommendedName>
</protein>
<dbReference type="GO" id="GO:0030728">
    <property type="term" value="P:ovulation"/>
    <property type="evidence" value="ECO:0007669"/>
    <property type="project" value="TreeGrafter"/>
</dbReference>
<comment type="caution">
    <text evidence="10">The sequence shown here is derived from an EMBL/GenBank/DDBJ whole genome shotgun (WGS) entry which is preliminary data.</text>
</comment>
<evidence type="ECO:0000256" key="3">
    <source>
        <dbReference type="ARBA" id="ARBA00006552"/>
    </source>
</evidence>
<dbReference type="GO" id="GO:0005737">
    <property type="term" value="C:cytoplasm"/>
    <property type="evidence" value="ECO:0007669"/>
    <property type="project" value="TreeGrafter"/>
</dbReference>
<evidence type="ECO:0000256" key="1">
    <source>
        <dbReference type="ARBA" id="ARBA00003920"/>
    </source>
</evidence>
<feature type="domain" description="Glycoprotein hormone subunit beta" evidence="9">
    <location>
        <begin position="18"/>
        <end position="115"/>
    </location>
</feature>
<dbReference type="EMBL" id="JADWDJ010000021">
    <property type="protein sequence ID" value="KAG5263847.1"/>
    <property type="molecule type" value="Genomic_DNA"/>
</dbReference>
<accession>A0AAV6FRK4</accession>
<feature type="signal peptide" evidence="8">
    <location>
        <begin position="1"/>
        <end position="15"/>
    </location>
</feature>
<evidence type="ECO:0000256" key="8">
    <source>
        <dbReference type="SAM" id="SignalP"/>
    </source>
</evidence>
<evidence type="ECO:0000256" key="4">
    <source>
        <dbReference type="ARBA" id="ARBA00011870"/>
    </source>
</evidence>
<dbReference type="AlphaFoldDB" id="A0AAV6FRK4"/>
<dbReference type="GO" id="GO:0005615">
    <property type="term" value="C:extracellular space"/>
    <property type="evidence" value="ECO:0007669"/>
    <property type="project" value="TreeGrafter"/>
</dbReference>
<dbReference type="SUPFAM" id="SSF57501">
    <property type="entry name" value="Cystine-knot cytokines"/>
    <property type="match status" value="1"/>
</dbReference>
<dbReference type="Proteomes" id="UP000823561">
    <property type="component" value="Chromosome 21"/>
</dbReference>
<keyword evidence="8" id="KW-0732">Signal</keyword>
<dbReference type="GO" id="GO:0005179">
    <property type="term" value="F:hormone activity"/>
    <property type="evidence" value="ECO:0007669"/>
    <property type="project" value="UniProtKB-KW"/>
</dbReference>
<dbReference type="SMART" id="SM00068">
    <property type="entry name" value="GHB"/>
    <property type="match status" value="1"/>
</dbReference>
<comment type="function">
    <text evidence="1">Involved in gametogenesis and steroidogenesis.</text>
</comment>
<comment type="subcellular location">
    <subcellularLocation>
        <location evidence="2">Secreted</location>
    </subcellularLocation>
</comment>
<dbReference type="Gene3D" id="2.10.90.10">
    <property type="entry name" value="Cystine-knot cytokines"/>
    <property type="match status" value="1"/>
</dbReference>
<proteinExistence type="inferred from homology"/>
<sequence>MHVVTMVALWSLVRAVVPECQLVNISIPVEMENGRCCYMETQGCAGLCSNTAPVYRSPSGKQNAEVSCHFQEWTYETRRVPEQCYSGSELLLLTVPKALSCKCSTCNTNHYDCSPLSPEQVCRPSEPPLLPHHL</sequence>
<dbReference type="PANTHER" id="PTHR11515:SF11">
    <property type="entry name" value="LUTROPIN SUBUNIT BETA"/>
    <property type="match status" value="1"/>
</dbReference>
<feature type="chain" id="PRO_5043933024" description="Glycoprotein hormone subunit beta domain-containing protein" evidence="8">
    <location>
        <begin position="16"/>
        <end position="134"/>
    </location>
</feature>
<gene>
    <name evidence="10" type="ORF">AALO_G00269310</name>
</gene>
<evidence type="ECO:0000256" key="7">
    <source>
        <dbReference type="ARBA" id="ARBA00023157"/>
    </source>
</evidence>
<dbReference type="InterPro" id="IPR029034">
    <property type="entry name" value="Cystine-knot_cytokine"/>
</dbReference>
<dbReference type="InterPro" id="IPR001545">
    <property type="entry name" value="Gonadotropin_bsu"/>
</dbReference>
<dbReference type="InterPro" id="IPR006208">
    <property type="entry name" value="Glyco_hormone_CN"/>
</dbReference>
<evidence type="ECO:0000256" key="6">
    <source>
        <dbReference type="ARBA" id="ARBA00022702"/>
    </source>
</evidence>
<keyword evidence="6" id="KW-0372">Hormone</keyword>
<name>A0AAV6FRK4_9TELE</name>
<dbReference type="PANTHER" id="PTHR11515">
    <property type="entry name" value="GLYCOPROTEIN HORMONE BETA CHAIN"/>
    <property type="match status" value="1"/>
</dbReference>
<reference evidence="10" key="1">
    <citation type="submission" date="2020-10" db="EMBL/GenBank/DDBJ databases">
        <title>Chromosome-scale genome assembly of the Allis shad, Alosa alosa.</title>
        <authorList>
            <person name="Margot Z."/>
            <person name="Christophe K."/>
            <person name="Cabau C."/>
            <person name="Louis A."/>
            <person name="Berthelot C."/>
            <person name="Parey E."/>
            <person name="Roest Crollius H."/>
            <person name="Montfort J."/>
            <person name="Robinson-Rechavi M."/>
            <person name="Bucao C."/>
            <person name="Bouchez O."/>
            <person name="Gislard M."/>
            <person name="Lluch J."/>
            <person name="Milhes M."/>
            <person name="Lampietro C."/>
            <person name="Lopez Roques C."/>
            <person name="Donnadieu C."/>
            <person name="Braasch I."/>
            <person name="Desvignes T."/>
            <person name="Postlethwait J."/>
            <person name="Bobe J."/>
            <person name="Guiguen Y."/>
        </authorList>
    </citation>
    <scope>NUCLEOTIDE SEQUENCE</scope>
    <source>
        <strain evidence="10">M-15738</strain>
        <tissue evidence="10">Blood</tissue>
    </source>
</reference>